<feature type="compositionally biased region" description="Low complexity" evidence="1">
    <location>
        <begin position="8"/>
        <end position="22"/>
    </location>
</feature>
<feature type="transmembrane region" description="Helical" evidence="2">
    <location>
        <begin position="67"/>
        <end position="87"/>
    </location>
</feature>
<protein>
    <recommendedName>
        <fullName evidence="5">Conjugative transposon protein TcpC</fullName>
    </recommendedName>
</protein>
<evidence type="ECO:0000256" key="1">
    <source>
        <dbReference type="SAM" id="MobiDB-lite"/>
    </source>
</evidence>
<evidence type="ECO:0000256" key="2">
    <source>
        <dbReference type="SAM" id="Phobius"/>
    </source>
</evidence>
<dbReference type="EMBL" id="WVUH01000154">
    <property type="protein sequence ID" value="MBO4207906.1"/>
    <property type="molecule type" value="Genomic_DNA"/>
</dbReference>
<evidence type="ECO:0008006" key="5">
    <source>
        <dbReference type="Google" id="ProtNLM"/>
    </source>
</evidence>
<organism evidence="3 4">
    <name type="scientific">Micromonospora echinofusca</name>
    <dbReference type="NCBI Taxonomy" id="47858"/>
    <lineage>
        <taxon>Bacteria</taxon>
        <taxon>Bacillati</taxon>
        <taxon>Actinomycetota</taxon>
        <taxon>Actinomycetes</taxon>
        <taxon>Micromonosporales</taxon>
        <taxon>Micromonosporaceae</taxon>
        <taxon>Micromonospora</taxon>
    </lineage>
</organism>
<keyword evidence="4" id="KW-1185">Reference proteome</keyword>
<keyword evidence="2" id="KW-1133">Transmembrane helix</keyword>
<keyword evidence="2" id="KW-0472">Membrane</keyword>
<gene>
    <name evidence="3" type="ORF">GSF22_18110</name>
</gene>
<reference evidence="3 4" key="1">
    <citation type="submission" date="2019-12" db="EMBL/GenBank/DDBJ databases">
        <title>Whole genome sequencing of endophytic Actinobacterium Micromonospora sp. MPMI6T.</title>
        <authorList>
            <person name="Evv R."/>
            <person name="Podile A.R."/>
        </authorList>
    </citation>
    <scope>NUCLEOTIDE SEQUENCE [LARGE SCALE GENOMIC DNA]</scope>
    <source>
        <strain evidence="3 4">MPMI6</strain>
    </source>
</reference>
<name>A0ABS3VTP4_MICEH</name>
<evidence type="ECO:0000313" key="3">
    <source>
        <dbReference type="EMBL" id="MBO4207906.1"/>
    </source>
</evidence>
<evidence type="ECO:0000313" key="4">
    <source>
        <dbReference type="Proteomes" id="UP000823521"/>
    </source>
</evidence>
<dbReference type="Proteomes" id="UP000823521">
    <property type="component" value="Unassembled WGS sequence"/>
</dbReference>
<sequence>MNDGSTMPPDSAAPATPATPSAAPVPPAVADRHPVRLPDWFRDAQTEKPLDRRDRLRVWLANRDRKVVATVTIGLSVVLLATAGWMVSRVNALPRAVEPEPTTTVVPTSAVGSSGRKVDYFAGSPAAAYLPGAAGITAQPARAEGPFTVVQVRDALATVRQALTEGRLDRSMASGDVEPFVALLAPAARSEIRADFTSDVFLNYATRIATSADQARDAPRAQGRITYRATRDTAGVRVLEITTNVTWVYAFDVIEPADGAGLVAVRDEVVWHVPHPADVPASSRGLWLVSARAVPINVDCAEWKRGFLDVAHPLDLHLPDQMAQADAVYDRTQPLPTATC</sequence>
<feature type="region of interest" description="Disordered" evidence="1">
    <location>
        <begin position="1"/>
        <end position="31"/>
    </location>
</feature>
<comment type="caution">
    <text evidence="3">The sequence shown here is derived from an EMBL/GenBank/DDBJ whole genome shotgun (WGS) entry which is preliminary data.</text>
</comment>
<dbReference type="RefSeq" id="WP_208814818.1">
    <property type="nucleotide sequence ID" value="NZ_WVUH01000154.1"/>
</dbReference>
<proteinExistence type="predicted"/>
<accession>A0ABS3VTP4</accession>
<keyword evidence="2" id="KW-0812">Transmembrane</keyword>